<feature type="binding site" evidence="6">
    <location>
        <position position="13"/>
    </location>
    <ligand>
        <name>diphosphate</name>
        <dbReference type="ChEBI" id="CHEBI:33019"/>
    </ligand>
</feature>
<dbReference type="EMBL" id="FNYK01000033">
    <property type="protein sequence ID" value="SEI90137.1"/>
    <property type="molecule type" value="Genomic_DNA"/>
</dbReference>
<evidence type="ECO:0000256" key="2">
    <source>
        <dbReference type="ARBA" id="ARBA00022679"/>
    </source>
</evidence>
<organism evidence="8 9">
    <name type="scientific">Sharpea azabuensis</name>
    <dbReference type="NCBI Taxonomy" id="322505"/>
    <lineage>
        <taxon>Bacteria</taxon>
        <taxon>Bacillati</taxon>
        <taxon>Bacillota</taxon>
        <taxon>Erysipelotrichia</taxon>
        <taxon>Erysipelotrichales</taxon>
        <taxon>Coprobacillaceae</taxon>
        <taxon>Sharpea</taxon>
    </lineage>
</organism>
<dbReference type="InterPro" id="IPR050929">
    <property type="entry name" value="PFKA"/>
</dbReference>
<keyword evidence="9" id="KW-1185">Reference proteome</keyword>
<dbReference type="GO" id="GO:0006002">
    <property type="term" value="P:fructose 6-phosphate metabolic process"/>
    <property type="evidence" value="ECO:0007669"/>
    <property type="project" value="InterPro"/>
</dbReference>
<evidence type="ECO:0000256" key="3">
    <source>
        <dbReference type="ARBA" id="ARBA00022723"/>
    </source>
</evidence>
<dbReference type="STRING" id="322505.SAMN04487836_11914"/>
<keyword evidence="5 6" id="KW-0460">Magnesium</keyword>
<comment type="subcellular location">
    <subcellularLocation>
        <location evidence="6">Cytoplasm</location>
    </subcellularLocation>
</comment>
<dbReference type="UniPathway" id="UPA00109">
    <property type="reaction ID" value="UER00182"/>
</dbReference>
<dbReference type="OrthoDB" id="9802503at2"/>
<feature type="domain" description="Phosphofructokinase" evidence="7">
    <location>
        <begin position="7"/>
        <end position="290"/>
    </location>
</feature>
<dbReference type="eggNOG" id="COG0205">
    <property type="taxonomic scope" value="Bacteria"/>
</dbReference>
<dbReference type="GO" id="GO:0003872">
    <property type="term" value="F:6-phosphofructokinase activity"/>
    <property type="evidence" value="ECO:0007669"/>
    <property type="project" value="UniProtKB-UniRule"/>
</dbReference>
<evidence type="ECO:0000256" key="4">
    <source>
        <dbReference type="ARBA" id="ARBA00022777"/>
    </source>
</evidence>
<reference evidence="9" key="1">
    <citation type="submission" date="2016-10" db="EMBL/GenBank/DDBJ databases">
        <authorList>
            <person name="Varghese N."/>
        </authorList>
    </citation>
    <scope>NUCLEOTIDE SEQUENCE [LARGE SCALE GENOMIC DNA]</scope>
    <source>
        <strain evidence="9">DSM 20406</strain>
    </source>
</reference>
<comment type="activity regulation">
    <text evidence="6">Non-allosteric.</text>
</comment>
<feature type="binding site" evidence="6">
    <location>
        <begin position="141"/>
        <end position="143"/>
    </location>
    <ligand>
        <name>substrate</name>
    </ligand>
</feature>
<name>A0A1H6UK81_9FIRM</name>
<dbReference type="AlphaFoldDB" id="A0A1H6UK81"/>
<proteinExistence type="inferred from homology"/>
<dbReference type="InterPro" id="IPR022953">
    <property type="entry name" value="ATP_PFK"/>
</dbReference>
<dbReference type="SUPFAM" id="SSF53784">
    <property type="entry name" value="Phosphofructokinase"/>
    <property type="match status" value="1"/>
</dbReference>
<dbReference type="GO" id="GO:0047334">
    <property type="term" value="F:diphosphate-fructose-6-phosphate 1-phosphotransferase activity"/>
    <property type="evidence" value="ECO:0007669"/>
    <property type="project" value="UniProtKB-EC"/>
</dbReference>
<evidence type="ECO:0000256" key="1">
    <source>
        <dbReference type="ARBA" id="ARBA00001946"/>
    </source>
</evidence>
<evidence type="ECO:0000313" key="9">
    <source>
        <dbReference type="Proteomes" id="UP000183028"/>
    </source>
</evidence>
<comment type="pathway">
    <text evidence="6">Carbohydrate degradation; glycolysis; D-glyceraldehyde 3-phosphate and glycerone phosphate from D-glucose: step 3/4.</text>
</comment>
<dbReference type="GeneID" id="54120020"/>
<dbReference type="RefSeq" id="WP_033162618.1">
    <property type="nucleotide sequence ID" value="NZ_CACZLD010000007.1"/>
</dbReference>
<evidence type="ECO:0000256" key="5">
    <source>
        <dbReference type="ARBA" id="ARBA00022842"/>
    </source>
</evidence>
<dbReference type="PANTHER" id="PTHR45770">
    <property type="entry name" value="ATP-DEPENDENT 6-PHOSPHOFRUCTOKINASE 1"/>
    <property type="match status" value="1"/>
</dbReference>
<comment type="caution">
    <text evidence="6">Lacks conserved residue(s) required for the propagation of feature annotation.</text>
</comment>
<dbReference type="NCBIfam" id="NF010675">
    <property type="entry name" value="PRK14072.1"/>
    <property type="match status" value="1"/>
</dbReference>
<feature type="binding site" evidence="6">
    <location>
        <position position="244"/>
    </location>
    <ligand>
        <name>substrate</name>
    </ligand>
</feature>
<keyword evidence="4 6" id="KW-0418">Kinase</keyword>
<sequence>MNKRNCIIGQSGGPTVAINASLAGIIQQAKKEGYEHIYGMINGIKGLLENTYMDLEEAIKNDDDLHDLKTSPAMYLGSCRYKLPDQSDDPVFEQLFHKFEELEITDFFYIGGNDSMDTVAKLSEYAKIMNSDIHFIGIPKTIDNDLMGTDHTPGYGSAAKYVASSMLEIAYDSSIYKLKSITIVEIMGRNAGWLTAASALARTAYSDAPDLIYLPEVPFDQEQFLDDIAKVFEKKRSVIIAVSEGIRNKEGNYLDQDSRYVKKDAFGHILHSGTGKVLETICFKRFKCKVRSIELNVLQRCAMHIASETDIEESFMIGSKAVGYAKDHTGVMVVIKRLSNDPYQSEAAIADVSKIANLEHKIPVNWINDAHNDITKELYEYMYPLIQGEVNVRYHNGIPSYINIRHLEK</sequence>
<dbReference type="Proteomes" id="UP000183028">
    <property type="component" value="Unassembled WGS sequence"/>
</dbReference>
<comment type="subunit">
    <text evidence="6">Homodimer.</text>
</comment>
<comment type="similarity">
    <text evidence="6">Belongs to the phosphofructokinase type A (PFKA) family. PPi-dependent PFK group II subfamily. Clade 'B2' sub-subfamily.</text>
</comment>
<feature type="binding site" evidence="6">
    <location>
        <position position="113"/>
    </location>
    <ligand>
        <name>Mg(2+)</name>
        <dbReference type="ChEBI" id="CHEBI:18420"/>
        <note>catalytic</note>
    </ligand>
</feature>
<evidence type="ECO:0000313" key="8">
    <source>
        <dbReference type="EMBL" id="SEI90137.1"/>
    </source>
</evidence>
<gene>
    <name evidence="6" type="primary">pfp</name>
    <name evidence="8" type="ORF">SAMN04487834_10332</name>
</gene>
<dbReference type="HAMAP" id="MF_01978">
    <property type="entry name" value="Phosphofructokinase_II_B2"/>
    <property type="match status" value="1"/>
</dbReference>
<dbReference type="InterPro" id="IPR035966">
    <property type="entry name" value="PKF_sf"/>
</dbReference>
<protein>
    <recommendedName>
        <fullName evidence="6">Pyrophosphate--fructose 6-phosphate 1-phosphotransferase</fullName>
        <ecNumber evidence="6">2.7.1.90</ecNumber>
    </recommendedName>
    <alternativeName>
        <fullName evidence="6">6-phosphofructokinase, pyrophosphate dependent</fullName>
    </alternativeName>
    <alternativeName>
        <fullName evidence="6">PPi-dependent phosphofructokinase</fullName>
        <shortName evidence="6">PPi-PFK</shortName>
    </alternativeName>
    <alternativeName>
        <fullName evidence="6">Pyrophosphate-dependent 6-phosphofructose-1-kinase</fullName>
    </alternativeName>
</protein>
<dbReference type="InterPro" id="IPR000023">
    <property type="entry name" value="Phosphofructokinase_dom"/>
</dbReference>
<dbReference type="PRINTS" id="PR00476">
    <property type="entry name" value="PHFRCTKINASE"/>
</dbReference>
<dbReference type="Gene3D" id="3.40.50.450">
    <property type="match status" value="1"/>
</dbReference>
<dbReference type="GO" id="GO:0005737">
    <property type="term" value="C:cytoplasm"/>
    <property type="evidence" value="ECO:0007669"/>
    <property type="project" value="UniProtKB-SubCell"/>
</dbReference>
<keyword evidence="2 6" id="KW-0808">Transferase</keyword>
<keyword evidence="6" id="KW-0324">Glycolysis</keyword>
<keyword evidence="3 6" id="KW-0479">Metal-binding</keyword>
<evidence type="ECO:0000259" key="7">
    <source>
        <dbReference type="Pfam" id="PF00365"/>
    </source>
</evidence>
<dbReference type="PIRSF" id="PIRSF036483">
    <property type="entry name" value="PFK_XF0274"/>
    <property type="match status" value="1"/>
</dbReference>
<comment type="catalytic activity">
    <reaction evidence="6">
        <text>beta-D-fructose 6-phosphate + diphosphate = beta-D-fructose 1,6-bisphosphate + phosphate + H(+)</text>
        <dbReference type="Rhea" id="RHEA:13613"/>
        <dbReference type="ChEBI" id="CHEBI:15378"/>
        <dbReference type="ChEBI" id="CHEBI:32966"/>
        <dbReference type="ChEBI" id="CHEBI:33019"/>
        <dbReference type="ChEBI" id="CHEBI:43474"/>
        <dbReference type="ChEBI" id="CHEBI:57634"/>
        <dbReference type="EC" id="2.7.1.90"/>
    </reaction>
</comment>
<keyword evidence="6" id="KW-0963">Cytoplasm</keyword>
<dbReference type="Pfam" id="PF00365">
    <property type="entry name" value="PFK"/>
    <property type="match status" value="1"/>
</dbReference>
<feature type="site" description="Important for catalytic activity; stabilizes the transition state when the phosphoryl donor is PPi" evidence="6">
    <location>
        <position position="140"/>
    </location>
</feature>
<comment type="function">
    <text evidence="6">Catalyzes the phosphorylation of D-fructose 6-phosphate, the first committing step of glycolysis. Uses inorganic phosphate (PPi) as phosphoryl donor instead of ATP like common ATP-dependent phosphofructokinases (ATP-PFKs), which renders the reaction reversible, and can thus function both in glycolysis and gluconeogenesis. Consistently, PPi-PFK can replace the enzymes of both the forward (ATP-PFK) and reverse (fructose-bisphosphatase (FBPase)) reactions.</text>
</comment>
<feature type="active site" description="Proton acceptor" evidence="6">
    <location>
        <position position="143"/>
    </location>
</feature>
<feature type="site" description="Important for catalytic activity and substrate specificity; stabilizes the transition state when the phosphoryl donor is PPi; prevents ATP from binding by mimicking the alpha-phosphate group of ATP" evidence="6">
    <location>
        <position position="114"/>
    </location>
</feature>
<evidence type="ECO:0000256" key="6">
    <source>
        <dbReference type="HAMAP-Rule" id="MF_01978"/>
    </source>
</evidence>
<dbReference type="InterPro" id="IPR011404">
    <property type="entry name" value="PPi-PFK"/>
</dbReference>
<dbReference type="EC" id="2.7.1.90" evidence="6"/>
<dbReference type="GO" id="GO:0046872">
    <property type="term" value="F:metal ion binding"/>
    <property type="evidence" value="ECO:0007669"/>
    <property type="project" value="UniProtKB-KW"/>
</dbReference>
<comment type="cofactor">
    <cofactor evidence="1 6">
        <name>Mg(2+)</name>
        <dbReference type="ChEBI" id="CHEBI:18420"/>
    </cofactor>
</comment>
<dbReference type="Gene3D" id="3.40.50.460">
    <property type="entry name" value="Phosphofructokinase domain"/>
    <property type="match status" value="1"/>
</dbReference>
<feature type="binding site" evidence="6">
    <location>
        <begin position="187"/>
        <end position="189"/>
    </location>
    <ligand>
        <name>substrate</name>
    </ligand>
</feature>
<accession>A0A1H6UK81</accession>